<reference evidence="1 2" key="1">
    <citation type="submission" date="2013-04" db="EMBL/GenBank/DDBJ databases">
        <authorList>
            <person name="Kuznetsov B."/>
            <person name="Ivanovsky R."/>
        </authorList>
    </citation>
    <scope>NUCLEOTIDE SEQUENCE [LARGE SCALE GENOMIC DNA]</scope>
    <source>
        <strain evidence="1 2">MGU-K5</strain>
    </source>
</reference>
<protein>
    <submittedName>
        <fullName evidence="1">Uncharacterized protein</fullName>
    </submittedName>
</protein>
<sequence length="71" mass="7867">MTTETMAFAVTNGMNGIDRLAKFLNAAPRGGDWHFAAGSRFDQALMNVDFDDPADLAPTWHRYHDAGLDRP</sequence>
<accession>S9TV17</accession>
<dbReference type="Proteomes" id="UP000015350">
    <property type="component" value="Unassembled WGS sequence"/>
</dbReference>
<dbReference type="STRING" id="1316936.K678_06602"/>
<comment type="caution">
    <text evidence="1">The sequence shown here is derived from an EMBL/GenBank/DDBJ whole genome shotgun (WGS) entry which is preliminary data.</text>
</comment>
<dbReference type="OrthoDB" id="7360706at2"/>
<name>S9TV17_MAGFU</name>
<dbReference type="eggNOG" id="ENOG502ZVIQ">
    <property type="taxonomic scope" value="Bacteria"/>
</dbReference>
<organism evidence="1 2">
    <name type="scientific">Magnetospirillum fulvum MGU-K5</name>
    <dbReference type="NCBI Taxonomy" id="1316936"/>
    <lineage>
        <taxon>Bacteria</taxon>
        <taxon>Pseudomonadati</taxon>
        <taxon>Pseudomonadota</taxon>
        <taxon>Alphaproteobacteria</taxon>
        <taxon>Rhodospirillales</taxon>
        <taxon>Rhodospirillaceae</taxon>
        <taxon>Magnetospirillum</taxon>
    </lineage>
</organism>
<dbReference type="RefSeq" id="WP_021131672.1">
    <property type="nucleotide sequence ID" value="NZ_AQPH01000017.1"/>
</dbReference>
<gene>
    <name evidence="1" type="ORF">K678_06602</name>
</gene>
<evidence type="ECO:0000313" key="1">
    <source>
        <dbReference type="EMBL" id="EPY02320.1"/>
    </source>
</evidence>
<dbReference type="EMBL" id="AQPH01000017">
    <property type="protein sequence ID" value="EPY02320.1"/>
    <property type="molecule type" value="Genomic_DNA"/>
</dbReference>
<dbReference type="PATRIC" id="fig|1316936.3.peg.1322"/>
<dbReference type="AlphaFoldDB" id="S9TV17"/>
<evidence type="ECO:0000313" key="2">
    <source>
        <dbReference type="Proteomes" id="UP000015350"/>
    </source>
</evidence>
<proteinExistence type="predicted"/>